<evidence type="ECO:0000259" key="2">
    <source>
        <dbReference type="PROSITE" id="PS50235"/>
    </source>
</evidence>
<dbReference type="InterPro" id="IPR028889">
    <property type="entry name" value="USP"/>
</dbReference>
<dbReference type="InterPro" id="IPR018200">
    <property type="entry name" value="USP_CS"/>
</dbReference>
<organism evidence="3 4">
    <name type="scientific">Caerostris extrusa</name>
    <name type="common">Bark spider</name>
    <name type="synonym">Caerostris bankana</name>
    <dbReference type="NCBI Taxonomy" id="172846"/>
    <lineage>
        <taxon>Eukaryota</taxon>
        <taxon>Metazoa</taxon>
        <taxon>Ecdysozoa</taxon>
        <taxon>Arthropoda</taxon>
        <taxon>Chelicerata</taxon>
        <taxon>Arachnida</taxon>
        <taxon>Araneae</taxon>
        <taxon>Araneomorphae</taxon>
        <taxon>Entelegynae</taxon>
        <taxon>Araneoidea</taxon>
        <taxon>Araneidae</taxon>
        <taxon>Caerostris</taxon>
    </lineage>
</organism>
<dbReference type="PROSITE" id="PS50235">
    <property type="entry name" value="USP_3"/>
    <property type="match status" value="1"/>
</dbReference>
<evidence type="ECO:0000313" key="3">
    <source>
        <dbReference type="EMBL" id="GIZ04994.1"/>
    </source>
</evidence>
<dbReference type="GO" id="GO:0005634">
    <property type="term" value="C:nucleus"/>
    <property type="evidence" value="ECO:0007669"/>
    <property type="project" value="TreeGrafter"/>
</dbReference>
<dbReference type="InterPro" id="IPR050164">
    <property type="entry name" value="Peptidase_C19"/>
</dbReference>
<keyword evidence="4" id="KW-1185">Reference proteome</keyword>
<dbReference type="SUPFAM" id="SSF54001">
    <property type="entry name" value="Cysteine proteinases"/>
    <property type="match status" value="1"/>
</dbReference>
<feature type="domain" description="USP" evidence="2">
    <location>
        <begin position="38"/>
        <end position="204"/>
    </location>
</feature>
<dbReference type="Pfam" id="PF00443">
    <property type="entry name" value="UCH"/>
    <property type="match status" value="1"/>
</dbReference>
<evidence type="ECO:0000313" key="4">
    <source>
        <dbReference type="Proteomes" id="UP001054945"/>
    </source>
</evidence>
<dbReference type="GO" id="GO:0016579">
    <property type="term" value="P:protein deubiquitination"/>
    <property type="evidence" value="ECO:0007669"/>
    <property type="project" value="InterPro"/>
</dbReference>
<proteinExistence type="inferred from homology"/>
<keyword evidence="3" id="KW-0378">Hydrolase</keyword>
<dbReference type="Proteomes" id="UP001054945">
    <property type="component" value="Unassembled WGS sequence"/>
</dbReference>
<dbReference type="InterPro" id="IPR038765">
    <property type="entry name" value="Papain-like_cys_pep_sf"/>
</dbReference>
<dbReference type="AlphaFoldDB" id="A0AAV4YF37"/>
<dbReference type="Gene3D" id="3.90.70.10">
    <property type="entry name" value="Cysteine proteinases"/>
    <property type="match status" value="1"/>
</dbReference>
<reference evidence="3 4" key="1">
    <citation type="submission" date="2021-06" db="EMBL/GenBank/DDBJ databases">
        <title>Caerostris extrusa draft genome.</title>
        <authorList>
            <person name="Kono N."/>
            <person name="Arakawa K."/>
        </authorList>
    </citation>
    <scope>NUCLEOTIDE SEQUENCE [LARGE SCALE GENOMIC DNA]</scope>
</reference>
<dbReference type="PANTHER" id="PTHR24006">
    <property type="entry name" value="UBIQUITIN CARBOXYL-TERMINAL HYDROLASE"/>
    <property type="match status" value="1"/>
</dbReference>
<comment type="similarity">
    <text evidence="1">Belongs to the peptidase C19 family.</text>
</comment>
<dbReference type="PROSITE" id="PS00972">
    <property type="entry name" value="USP_1"/>
    <property type="match status" value="1"/>
</dbReference>
<sequence>MIQSIPPSVVWKMEEHEIPFLIPAETQSVVANSLLGIRGFQNVGNCCYINCIIQVLLHNPVLVQYFLLDKHNCLRHNNCVYYELFKLFQRCCHGTSSTLCPTDFLYAYQRTSGEVIVYQQDAGEFFHKFIATSESCCGATDENHTIWKNFLKETFYGTYLNTKICTKCNHTSTNQENFTEVVMGAKKFQKFNVIMKHLFTLFLA</sequence>
<accession>A0AAV4YF37</accession>
<dbReference type="GO" id="GO:0004843">
    <property type="term" value="F:cysteine-type deubiquitinase activity"/>
    <property type="evidence" value="ECO:0007669"/>
    <property type="project" value="InterPro"/>
</dbReference>
<dbReference type="EMBL" id="BPLR01019186">
    <property type="protein sequence ID" value="GIZ04994.1"/>
    <property type="molecule type" value="Genomic_DNA"/>
</dbReference>
<dbReference type="GO" id="GO:0005829">
    <property type="term" value="C:cytosol"/>
    <property type="evidence" value="ECO:0007669"/>
    <property type="project" value="TreeGrafter"/>
</dbReference>
<dbReference type="InterPro" id="IPR001394">
    <property type="entry name" value="Peptidase_C19_UCH"/>
</dbReference>
<name>A0AAV4YF37_CAEEX</name>
<evidence type="ECO:0000256" key="1">
    <source>
        <dbReference type="ARBA" id="ARBA00009085"/>
    </source>
</evidence>
<gene>
    <name evidence="3" type="primary">CLUMA_CG020385</name>
    <name evidence="3" type="ORF">CEXT_100081</name>
</gene>
<comment type="caution">
    <text evidence="3">The sequence shown here is derived from an EMBL/GenBank/DDBJ whole genome shotgun (WGS) entry which is preliminary data.</text>
</comment>
<protein>
    <submittedName>
        <fullName evidence="3">Ubiquitin carboxyl-terminal hydrolase</fullName>
    </submittedName>
</protein>
<dbReference type="PANTHER" id="PTHR24006:SF937">
    <property type="entry name" value="UBIQUITIN CARBOXYL-TERMINAL HYDROLASE"/>
    <property type="match status" value="1"/>
</dbReference>